<evidence type="ECO:0000313" key="7">
    <source>
        <dbReference type="EMBL" id="CAK9264162.1"/>
    </source>
</evidence>
<feature type="transmembrane region" description="Helical" evidence="6">
    <location>
        <begin position="42"/>
        <end position="65"/>
    </location>
</feature>
<feature type="transmembrane region" description="Helical" evidence="6">
    <location>
        <begin position="200"/>
        <end position="222"/>
    </location>
</feature>
<evidence type="ECO:0000256" key="4">
    <source>
        <dbReference type="ARBA" id="ARBA00022989"/>
    </source>
</evidence>
<evidence type="ECO:0008006" key="9">
    <source>
        <dbReference type="Google" id="ProtNLM"/>
    </source>
</evidence>
<dbReference type="PANTHER" id="PTHR11119">
    <property type="entry name" value="XANTHINE-URACIL / VITAMIN C PERMEASE FAMILY MEMBER"/>
    <property type="match status" value="1"/>
</dbReference>
<evidence type="ECO:0000313" key="8">
    <source>
        <dbReference type="Proteomes" id="UP001497444"/>
    </source>
</evidence>
<keyword evidence="3 6" id="KW-0812">Transmembrane</keyword>
<name>A0ABP0WFB8_9BRYO</name>
<feature type="transmembrane region" description="Helical" evidence="6">
    <location>
        <begin position="472"/>
        <end position="491"/>
    </location>
</feature>
<dbReference type="Pfam" id="PF00860">
    <property type="entry name" value="Xan_ur_permease"/>
    <property type="match status" value="1"/>
</dbReference>
<feature type="transmembrane region" description="Helical" evidence="6">
    <location>
        <begin position="234"/>
        <end position="257"/>
    </location>
</feature>
<evidence type="ECO:0000256" key="2">
    <source>
        <dbReference type="ARBA" id="ARBA00008821"/>
    </source>
</evidence>
<reference evidence="7" key="1">
    <citation type="submission" date="2024-02" db="EMBL/GenBank/DDBJ databases">
        <authorList>
            <consortium name="ELIXIR-Norway"/>
            <consortium name="Elixir Norway"/>
        </authorList>
    </citation>
    <scope>NUCLEOTIDE SEQUENCE</scope>
</reference>
<feature type="transmembrane region" description="Helical" evidence="6">
    <location>
        <begin position="77"/>
        <end position="98"/>
    </location>
</feature>
<feature type="transmembrane region" description="Helical" evidence="6">
    <location>
        <begin position="148"/>
        <end position="169"/>
    </location>
</feature>
<comment type="similarity">
    <text evidence="2">Belongs to the nucleobase:cation symporter-2 (NCS2) (TC 2.A.40) family.</text>
</comment>
<evidence type="ECO:0000256" key="5">
    <source>
        <dbReference type="ARBA" id="ARBA00023136"/>
    </source>
</evidence>
<evidence type="ECO:0000256" key="6">
    <source>
        <dbReference type="SAM" id="Phobius"/>
    </source>
</evidence>
<dbReference type="InterPro" id="IPR006043">
    <property type="entry name" value="NCS2"/>
</dbReference>
<organism evidence="7 8">
    <name type="scientific">Sphagnum jensenii</name>
    <dbReference type="NCBI Taxonomy" id="128206"/>
    <lineage>
        <taxon>Eukaryota</taxon>
        <taxon>Viridiplantae</taxon>
        <taxon>Streptophyta</taxon>
        <taxon>Embryophyta</taxon>
        <taxon>Bryophyta</taxon>
        <taxon>Sphagnophytina</taxon>
        <taxon>Sphagnopsida</taxon>
        <taxon>Sphagnales</taxon>
        <taxon>Sphagnaceae</taxon>
        <taxon>Sphagnum</taxon>
    </lineage>
</organism>
<protein>
    <recommendedName>
        <fullName evidence="9">Xanthine/uracil permease</fullName>
    </recommendedName>
</protein>
<keyword evidence="4 6" id="KW-1133">Transmembrane helix</keyword>
<comment type="subcellular location">
    <subcellularLocation>
        <location evidence="1">Membrane</location>
        <topology evidence="1">Multi-pass membrane protein</topology>
    </subcellularLocation>
</comment>
<evidence type="ECO:0000256" key="1">
    <source>
        <dbReference type="ARBA" id="ARBA00004141"/>
    </source>
</evidence>
<keyword evidence="5 6" id="KW-0472">Membrane</keyword>
<evidence type="ECO:0000256" key="3">
    <source>
        <dbReference type="ARBA" id="ARBA00022692"/>
    </source>
</evidence>
<sequence length="550" mass="60589">MAPNFFVDDKNNIQHRALEQFPHLAYCLDDDPPWVQQYILGFQHYLTMLGTTVLIPILVFRSIGVETLCTMSLQNDLALVVQSALFVSAINTMLQTNLGSRLPAVMGNSFYFLSITLSIVNAPSIVDIPDLHEVRDITQNLLEQAMRAIQGAFIAGSALTIILGFSGLWGQIVRVISPVVIAPVTAIVGFGLLEHGFPGIANCVQIGIPALLFILLFSQYWRHIHIRYVHVFELFPIIFGVVIVWVCATILTVTGAYDHASALGQLHCRTDQSGLDSHAPWVRISYPLQWGPPTFDAGNAFGVMSAAFAALIESTGGFYALARLTGATPPPISVISRGIGWQGIGLFLNGIFGTFTGATVAPENIGLIGITRVGSRRVVQIAAIFMFFFSIFGKFGGILAAIPQPIVAAILCVTFGTVAGTGLSMLQFINLNFIRNLFVVGFSIFLGLSVPQYFSESTSRAYDFPVHTHVHWFNNILGSPIIITFLVACVLDNTLTWHISNKDRGLYYTRKFNWFEDPRSFEFYSLPFGLEEIFPPDSSKIAHEFRDHKS</sequence>
<accession>A0ABP0WFB8</accession>
<feature type="transmembrane region" description="Helical" evidence="6">
    <location>
        <begin position="378"/>
        <end position="400"/>
    </location>
</feature>
<proteinExistence type="inferred from homology"/>
<dbReference type="EMBL" id="OZ020111">
    <property type="protein sequence ID" value="CAK9264162.1"/>
    <property type="molecule type" value="Genomic_DNA"/>
</dbReference>
<gene>
    <name evidence="7" type="ORF">CSSPJE1EN1_LOCUS9640</name>
</gene>
<keyword evidence="8" id="KW-1185">Reference proteome</keyword>
<feature type="transmembrane region" description="Helical" evidence="6">
    <location>
        <begin position="406"/>
        <end position="426"/>
    </location>
</feature>
<feature type="transmembrane region" description="Helical" evidence="6">
    <location>
        <begin position="175"/>
        <end position="193"/>
    </location>
</feature>
<dbReference type="Proteomes" id="UP001497444">
    <property type="component" value="Chromosome 16"/>
</dbReference>
<feature type="transmembrane region" description="Helical" evidence="6">
    <location>
        <begin position="433"/>
        <end position="452"/>
    </location>
</feature>